<dbReference type="AlphaFoldDB" id="D6WMM3"/>
<dbReference type="EMBL" id="KQ971343">
    <property type="protein sequence ID" value="EFA04295.1"/>
    <property type="molecule type" value="Genomic_DNA"/>
</dbReference>
<evidence type="ECO:0000313" key="5">
    <source>
        <dbReference type="EMBL" id="EFA04295.1"/>
    </source>
</evidence>
<name>D6WMM3_TRICA</name>
<dbReference type="HOGENOM" id="CLU_007884_4_4_1"/>
<dbReference type="STRING" id="7070.D6WMM3"/>
<dbReference type="InterPro" id="IPR036188">
    <property type="entry name" value="FAD/NAD-bd_sf"/>
</dbReference>
<dbReference type="FunCoup" id="D6WMM3">
    <property type="interactions" value="229"/>
</dbReference>
<dbReference type="PANTHER" id="PTHR13847:SF287">
    <property type="entry name" value="FAD-DEPENDENT OXIDOREDUCTASE DOMAIN-CONTAINING PROTEIN 1"/>
    <property type="match status" value="1"/>
</dbReference>
<dbReference type="Proteomes" id="UP000007266">
    <property type="component" value="Linkage group 5"/>
</dbReference>
<accession>D6WMM3</accession>
<evidence type="ECO:0000259" key="4">
    <source>
        <dbReference type="Pfam" id="PF01266"/>
    </source>
</evidence>
<protein>
    <recommendedName>
        <fullName evidence="2">FAD-dependent oxidoreductase domain-containing protein 1</fullName>
    </recommendedName>
</protein>
<dbReference type="eggNOG" id="KOG2853">
    <property type="taxonomic scope" value="Eukaryota"/>
</dbReference>
<reference evidence="5 6" key="1">
    <citation type="journal article" date="2008" name="Nature">
        <title>The genome of the model beetle and pest Tribolium castaneum.</title>
        <authorList>
            <consortium name="Tribolium Genome Sequencing Consortium"/>
            <person name="Richards S."/>
            <person name="Gibbs R.A."/>
            <person name="Weinstock G.M."/>
            <person name="Brown S.J."/>
            <person name="Denell R."/>
            <person name="Beeman R.W."/>
            <person name="Gibbs R."/>
            <person name="Beeman R.W."/>
            <person name="Brown S.J."/>
            <person name="Bucher G."/>
            <person name="Friedrich M."/>
            <person name="Grimmelikhuijzen C.J."/>
            <person name="Klingler M."/>
            <person name="Lorenzen M."/>
            <person name="Richards S."/>
            <person name="Roth S."/>
            <person name="Schroder R."/>
            <person name="Tautz D."/>
            <person name="Zdobnov E.M."/>
            <person name="Muzny D."/>
            <person name="Gibbs R.A."/>
            <person name="Weinstock G.M."/>
            <person name="Attaway T."/>
            <person name="Bell S."/>
            <person name="Buhay C.J."/>
            <person name="Chandrabose M.N."/>
            <person name="Chavez D."/>
            <person name="Clerk-Blankenburg K.P."/>
            <person name="Cree A."/>
            <person name="Dao M."/>
            <person name="Davis C."/>
            <person name="Chacko J."/>
            <person name="Dinh H."/>
            <person name="Dugan-Rocha S."/>
            <person name="Fowler G."/>
            <person name="Garner T.T."/>
            <person name="Garnes J."/>
            <person name="Gnirke A."/>
            <person name="Hawes A."/>
            <person name="Hernandez J."/>
            <person name="Hines S."/>
            <person name="Holder M."/>
            <person name="Hume J."/>
            <person name="Jhangiani S.N."/>
            <person name="Joshi V."/>
            <person name="Khan Z.M."/>
            <person name="Jackson L."/>
            <person name="Kovar C."/>
            <person name="Kowis A."/>
            <person name="Lee S."/>
            <person name="Lewis L.R."/>
            <person name="Margolis J."/>
            <person name="Morgan M."/>
            <person name="Nazareth L.V."/>
            <person name="Nguyen N."/>
            <person name="Okwuonu G."/>
            <person name="Parker D."/>
            <person name="Richards S."/>
            <person name="Ruiz S.J."/>
            <person name="Santibanez J."/>
            <person name="Savard J."/>
            <person name="Scherer S.E."/>
            <person name="Schneider B."/>
            <person name="Sodergren E."/>
            <person name="Tautz D."/>
            <person name="Vattahil S."/>
            <person name="Villasana D."/>
            <person name="White C.S."/>
            <person name="Wright R."/>
            <person name="Park Y."/>
            <person name="Beeman R.W."/>
            <person name="Lord J."/>
            <person name="Oppert B."/>
            <person name="Lorenzen M."/>
            <person name="Brown S."/>
            <person name="Wang L."/>
            <person name="Savard J."/>
            <person name="Tautz D."/>
            <person name="Richards S."/>
            <person name="Weinstock G."/>
            <person name="Gibbs R.A."/>
            <person name="Liu Y."/>
            <person name="Worley K."/>
            <person name="Weinstock G."/>
            <person name="Elsik C.G."/>
            <person name="Reese J.T."/>
            <person name="Elhaik E."/>
            <person name="Landan G."/>
            <person name="Graur D."/>
            <person name="Arensburger P."/>
            <person name="Atkinson P."/>
            <person name="Beeman R.W."/>
            <person name="Beidler J."/>
            <person name="Brown S.J."/>
            <person name="Demuth J.P."/>
            <person name="Drury D.W."/>
            <person name="Du Y.Z."/>
            <person name="Fujiwara H."/>
            <person name="Lorenzen M."/>
            <person name="Maselli V."/>
            <person name="Osanai M."/>
            <person name="Park Y."/>
            <person name="Robertson H.M."/>
            <person name="Tu Z."/>
            <person name="Wang J.J."/>
            <person name="Wang S."/>
            <person name="Richards S."/>
            <person name="Song H."/>
            <person name="Zhang L."/>
            <person name="Sodergren E."/>
            <person name="Werner D."/>
            <person name="Stanke M."/>
            <person name="Morgenstern B."/>
            <person name="Solovyev V."/>
            <person name="Kosarev P."/>
            <person name="Brown G."/>
            <person name="Chen H.C."/>
            <person name="Ermolaeva O."/>
            <person name="Hlavina W."/>
            <person name="Kapustin Y."/>
            <person name="Kiryutin B."/>
            <person name="Kitts P."/>
            <person name="Maglott D."/>
            <person name="Pruitt K."/>
            <person name="Sapojnikov V."/>
            <person name="Souvorov A."/>
            <person name="Mackey A.J."/>
            <person name="Waterhouse R.M."/>
            <person name="Wyder S."/>
            <person name="Zdobnov E.M."/>
            <person name="Zdobnov E.M."/>
            <person name="Wyder S."/>
            <person name="Kriventseva E.V."/>
            <person name="Kadowaki T."/>
            <person name="Bork P."/>
            <person name="Aranda M."/>
            <person name="Bao R."/>
            <person name="Beermann A."/>
            <person name="Berns N."/>
            <person name="Bolognesi R."/>
            <person name="Bonneton F."/>
            <person name="Bopp D."/>
            <person name="Brown S.J."/>
            <person name="Bucher G."/>
            <person name="Butts T."/>
            <person name="Chaumot A."/>
            <person name="Denell R.E."/>
            <person name="Ferrier D.E."/>
            <person name="Friedrich M."/>
            <person name="Gordon C.M."/>
            <person name="Jindra M."/>
            <person name="Klingler M."/>
            <person name="Lan Q."/>
            <person name="Lattorff H.M."/>
            <person name="Laudet V."/>
            <person name="von Levetsow C."/>
            <person name="Liu Z."/>
            <person name="Lutz R."/>
            <person name="Lynch J.A."/>
            <person name="da Fonseca R.N."/>
            <person name="Posnien N."/>
            <person name="Reuter R."/>
            <person name="Roth S."/>
            <person name="Savard J."/>
            <person name="Schinko J.B."/>
            <person name="Schmitt C."/>
            <person name="Schoppmeier M."/>
            <person name="Schroder R."/>
            <person name="Shippy T.D."/>
            <person name="Simonnet F."/>
            <person name="Marques-Souza H."/>
            <person name="Tautz D."/>
            <person name="Tomoyasu Y."/>
            <person name="Trauner J."/>
            <person name="Van der Zee M."/>
            <person name="Vervoort M."/>
            <person name="Wittkopp N."/>
            <person name="Wimmer E.A."/>
            <person name="Yang X."/>
            <person name="Jones A.K."/>
            <person name="Sattelle D.B."/>
            <person name="Ebert P.R."/>
            <person name="Nelson D."/>
            <person name="Scott J.G."/>
            <person name="Beeman R.W."/>
            <person name="Muthukrishnan S."/>
            <person name="Kramer K.J."/>
            <person name="Arakane Y."/>
            <person name="Beeman R.W."/>
            <person name="Zhu Q."/>
            <person name="Hogenkamp D."/>
            <person name="Dixit R."/>
            <person name="Oppert B."/>
            <person name="Jiang H."/>
            <person name="Zou Z."/>
            <person name="Marshall J."/>
            <person name="Elpidina E."/>
            <person name="Vinokurov K."/>
            <person name="Oppert C."/>
            <person name="Zou Z."/>
            <person name="Evans J."/>
            <person name="Lu Z."/>
            <person name="Zhao P."/>
            <person name="Sumathipala N."/>
            <person name="Altincicek B."/>
            <person name="Vilcinskas A."/>
            <person name="Williams M."/>
            <person name="Hultmark D."/>
            <person name="Hetru C."/>
            <person name="Jiang H."/>
            <person name="Grimmelikhuijzen C.J."/>
            <person name="Hauser F."/>
            <person name="Cazzamali G."/>
            <person name="Williamson M."/>
            <person name="Park Y."/>
            <person name="Li B."/>
            <person name="Tanaka Y."/>
            <person name="Predel R."/>
            <person name="Neupert S."/>
            <person name="Schachtner J."/>
            <person name="Verleyen P."/>
            <person name="Raible F."/>
            <person name="Bork P."/>
            <person name="Friedrich M."/>
            <person name="Walden K.K."/>
            <person name="Robertson H.M."/>
            <person name="Angeli S."/>
            <person name="Foret S."/>
            <person name="Bucher G."/>
            <person name="Schuetz S."/>
            <person name="Maleszka R."/>
            <person name="Wimmer E.A."/>
            <person name="Beeman R.W."/>
            <person name="Lorenzen M."/>
            <person name="Tomoyasu Y."/>
            <person name="Miller S.C."/>
            <person name="Grossmann D."/>
            <person name="Bucher G."/>
        </authorList>
    </citation>
    <scope>NUCLEOTIDE SEQUENCE [LARGE SCALE GENOMIC DNA]</scope>
    <source>
        <strain evidence="5 6">Georgia GA2</strain>
    </source>
</reference>
<dbReference type="GO" id="GO:0005739">
    <property type="term" value="C:mitochondrion"/>
    <property type="evidence" value="ECO:0007669"/>
    <property type="project" value="GOC"/>
</dbReference>
<feature type="domain" description="FAD dependent oxidoreductase" evidence="4">
    <location>
        <begin position="37"/>
        <end position="405"/>
    </location>
</feature>
<evidence type="ECO:0000256" key="3">
    <source>
        <dbReference type="ARBA" id="ARBA00046185"/>
    </source>
</evidence>
<dbReference type="OMA" id="PDHNALI"/>
<keyword evidence="6" id="KW-1185">Reference proteome</keyword>
<dbReference type="GO" id="GO:0005737">
    <property type="term" value="C:cytoplasm"/>
    <property type="evidence" value="ECO:0000318"/>
    <property type="project" value="GO_Central"/>
</dbReference>
<keyword evidence="1" id="KW-0560">Oxidoreductase</keyword>
<gene>
    <name evidence="5" type="primary">AUGUSTUS-3.0.2_14586</name>
    <name evidence="5" type="ORF">TcasGA2_TC014586</name>
</gene>
<dbReference type="FunFam" id="3.30.9.10:FF:000026">
    <property type="entry name" value="FAD-dependent oxidoreductase domain-containing protein 1"/>
    <property type="match status" value="1"/>
</dbReference>
<sequence length="436" mass="48051">MFTRQATKVLRSLRKDKTCVRIEKRNHPITRNSSTNVVIIGGGAMGASAAYWLTHKSPGTCTVTVVEKDPTYANCSTSRSVGGIRQQFSIPENVQMSLFGAKFIQNLKNQFGPEADIAYAPNGYLILASPQGAPQLAQNFKLQQELGATNTLLSKDQLREKFKWLNVDDIELGSMGCEKEGWFDPWGLLSLFKSAAVSKGAQFVHGEVQNFVFTNDNSLKGVKVRLPNRDEKILEFDACVLAAGAQSGAIARMAGIGTGAGDLSVALPVEPRKRYVYRFDSQGKNVPPVNSPLMIDYTGVYFRKDGPVFIGGRSPDSDEEPQADNLEVDFSYFDNTVWPLLAARIPAFESVKVQSAWGGFYEYNTFDANGFIGPHCTYDNLFFATGFSGHGIQQSPAVGLAIAELILDGRFKTIDLKRMGFERLMKQQPLYEIGIY</sequence>
<evidence type="ECO:0000256" key="1">
    <source>
        <dbReference type="ARBA" id="ARBA00023002"/>
    </source>
</evidence>
<organism evidence="5 6">
    <name type="scientific">Tribolium castaneum</name>
    <name type="common">Red flour beetle</name>
    <dbReference type="NCBI Taxonomy" id="7070"/>
    <lineage>
        <taxon>Eukaryota</taxon>
        <taxon>Metazoa</taxon>
        <taxon>Ecdysozoa</taxon>
        <taxon>Arthropoda</taxon>
        <taxon>Hexapoda</taxon>
        <taxon>Insecta</taxon>
        <taxon>Pterygota</taxon>
        <taxon>Neoptera</taxon>
        <taxon>Endopterygota</taxon>
        <taxon>Coleoptera</taxon>
        <taxon>Polyphaga</taxon>
        <taxon>Cucujiformia</taxon>
        <taxon>Tenebrionidae</taxon>
        <taxon>Tenebrionidae incertae sedis</taxon>
        <taxon>Tribolium</taxon>
    </lineage>
</organism>
<comment type="function">
    <text evidence="3">Required for the assembly of the mitochondrial membrane respiratory chain NADH dehydrogenase (Complex I). Involved in mid-late stages of complex I assembly.</text>
</comment>
<proteinExistence type="predicted"/>
<dbReference type="GO" id="GO:0016491">
    <property type="term" value="F:oxidoreductase activity"/>
    <property type="evidence" value="ECO:0007669"/>
    <property type="project" value="UniProtKB-KW"/>
</dbReference>
<dbReference type="Gene3D" id="3.50.50.60">
    <property type="entry name" value="FAD/NAD(P)-binding domain"/>
    <property type="match status" value="1"/>
</dbReference>
<dbReference type="PANTHER" id="PTHR13847">
    <property type="entry name" value="SARCOSINE DEHYDROGENASE-RELATED"/>
    <property type="match status" value="1"/>
</dbReference>
<dbReference type="InterPro" id="IPR006076">
    <property type="entry name" value="FAD-dep_OxRdtase"/>
</dbReference>
<dbReference type="GO" id="GO:0032981">
    <property type="term" value="P:mitochondrial respiratory chain complex I assembly"/>
    <property type="evidence" value="ECO:0000318"/>
    <property type="project" value="GO_Central"/>
</dbReference>
<dbReference type="PhylomeDB" id="D6WMM3"/>
<evidence type="ECO:0000313" key="6">
    <source>
        <dbReference type="Proteomes" id="UP000007266"/>
    </source>
</evidence>
<dbReference type="OrthoDB" id="424974at2759"/>
<dbReference type="KEGG" id="tca:658583"/>
<reference evidence="5 6" key="2">
    <citation type="journal article" date="2010" name="Nucleic Acids Res.">
        <title>BeetleBase in 2010: revisions to provide comprehensive genomic information for Tribolium castaneum.</title>
        <authorList>
            <person name="Kim H.S."/>
            <person name="Murphy T."/>
            <person name="Xia J."/>
            <person name="Caragea D."/>
            <person name="Park Y."/>
            <person name="Beeman R.W."/>
            <person name="Lorenzen M.D."/>
            <person name="Butcher S."/>
            <person name="Manak J.R."/>
            <person name="Brown S.J."/>
        </authorList>
    </citation>
    <scope>GENOME REANNOTATION</scope>
    <source>
        <strain evidence="5 6">Georgia GA2</strain>
    </source>
</reference>
<dbReference type="Pfam" id="PF01266">
    <property type="entry name" value="DAO"/>
    <property type="match status" value="1"/>
</dbReference>
<dbReference type="SUPFAM" id="SSF51905">
    <property type="entry name" value="FAD/NAD(P)-binding domain"/>
    <property type="match status" value="1"/>
</dbReference>
<dbReference type="Gene3D" id="3.30.9.10">
    <property type="entry name" value="D-Amino Acid Oxidase, subunit A, domain 2"/>
    <property type="match status" value="1"/>
</dbReference>
<evidence type="ECO:0000256" key="2">
    <source>
        <dbReference type="ARBA" id="ARBA00039785"/>
    </source>
</evidence>
<dbReference type="InParanoid" id="D6WMM3"/>